<dbReference type="NCBIfam" id="TIGR02866">
    <property type="entry name" value="CoxB"/>
    <property type="match status" value="1"/>
</dbReference>
<reference evidence="19" key="1">
    <citation type="submission" date="2005-11" db="EMBL/GenBank/DDBJ databases">
        <authorList>
            <person name="Tambor J.H.M."/>
            <person name="Gomes S.L."/>
        </authorList>
    </citation>
    <scope>NUCLEOTIDE SEQUENCE</scope>
</reference>
<accession>B6A7R8</accession>
<evidence type="ECO:0000256" key="2">
    <source>
        <dbReference type="ARBA" id="ARBA00007866"/>
    </source>
</evidence>
<comment type="similarity">
    <text evidence="2 15">Belongs to the cytochrome c oxidase subunit 2 family.</text>
</comment>
<comment type="subcellular location">
    <subcellularLocation>
        <location evidence="1 15">Mitochondrion inner membrane</location>
        <topology evidence="1 15">Multi-pass membrane protein</topology>
    </subcellularLocation>
</comment>
<keyword evidence="15" id="KW-0999">Mitochondrion inner membrane</keyword>
<dbReference type="GO" id="GO:0004129">
    <property type="term" value="F:cytochrome-c oxidase activity"/>
    <property type="evidence" value="ECO:0007669"/>
    <property type="project" value="UniProtKB-EC"/>
</dbReference>
<feature type="domain" description="Cytochrome oxidase subunit II copper A binding" evidence="17">
    <location>
        <begin position="110"/>
        <end position="244"/>
    </location>
</feature>
<gene>
    <name evidence="19" type="primary">cox2</name>
</gene>
<dbReference type="FunFam" id="2.60.40.420:FF:000001">
    <property type="entry name" value="Cytochrome c oxidase subunit 2"/>
    <property type="match status" value="1"/>
</dbReference>
<evidence type="ECO:0000256" key="5">
    <source>
        <dbReference type="ARBA" id="ARBA00022660"/>
    </source>
</evidence>
<organism evidence="19">
    <name type="scientific">Blastocladiella emersonii</name>
    <name type="common">Aquatic fungus</name>
    <dbReference type="NCBI Taxonomy" id="4808"/>
    <lineage>
        <taxon>Eukaryota</taxon>
        <taxon>Fungi</taxon>
        <taxon>Fungi incertae sedis</taxon>
        <taxon>Blastocladiomycota</taxon>
        <taxon>Blastocladiomycetes</taxon>
        <taxon>Blastocladiales</taxon>
        <taxon>Blastocladiaceae</taxon>
        <taxon>Blastocladiella</taxon>
    </lineage>
</organism>
<evidence type="ECO:0000256" key="14">
    <source>
        <dbReference type="ARBA" id="ARBA00049512"/>
    </source>
</evidence>
<dbReference type="InterPro" id="IPR011759">
    <property type="entry name" value="Cyt_c_oxidase_su2_TM_dom"/>
</dbReference>
<evidence type="ECO:0000256" key="10">
    <source>
        <dbReference type="ARBA" id="ARBA00022989"/>
    </source>
</evidence>
<evidence type="ECO:0000256" key="13">
    <source>
        <dbReference type="ARBA" id="ARBA00023136"/>
    </source>
</evidence>
<dbReference type="GO" id="GO:1902494">
    <property type="term" value="C:catalytic complex"/>
    <property type="evidence" value="ECO:0007669"/>
    <property type="project" value="UniProtKB-ARBA"/>
</dbReference>
<dbReference type="GeneID" id="6972926"/>
<evidence type="ECO:0000256" key="7">
    <source>
        <dbReference type="ARBA" id="ARBA00022723"/>
    </source>
</evidence>
<keyword evidence="12 15" id="KW-0496">Mitochondrion</keyword>
<evidence type="ECO:0000256" key="15">
    <source>
        <dbReference type="RuleBase" id="RU000457"/>
    </source>
</evidence>
<evidence type="ECO:0000256" key="8">
    <source>
        <dbReference type="ARBA" id="ARBA00022967"/>
    </source>
</evidence>
<evidence type="ECO:0000256" key="16">
    <source>
        <dbReference type="SAM" id="Phobius"/>
    </source>
</evidence>
<evidence type="ECO:0000259" key="18">
    <source>
        <dbReference type="PROSITE" id="PS50999"/>
    </source>
</evidence>
<dbReference type="PANTHER" id="PTHR22888:SF9">
    <property type="entry name" value="CYTOCHROME C OXIDASE SUBUNIT 2"/>
    <property type="match status" value="1"/>
</dbReference>
<proteinExistence type="inferred from homology"/>
<dbReference type="SUPFAM" id="SSF49503">
    <property type="entry name" value="Cupredoxins"/>
    <property type="match status" value="1"/>
</dbReference>
<evidence type="ECO:0000256" key="3">
    <source>
        <dbReference type="ARBA" id="ARBA00015946"/>
    </source>
</evidence>
<feature type="domain" description="Cytochrome oxidase subunit II transmembrane region profile" evidence="18">
    <location>
        <begin position="13"/>
        <end position="109"/>
    </location>
</feature>
<keyword evidence="10 16" id="KW-1133">Transmembrane helix</keyword>
<dbReference type="PANTHER" id="PTHR22888">
    <property type="entry name" value="CYTOCHROME C OXIDASE, SUBUNIT II"/>
    <property type="match status" value="1"/>
</dbReference>
<evidence type="ECO:0000256" key="9">
    <source>
        <dbReference type="ARBA" id="ARBA00022982"/>
    </source>
</evidence>
<dbReference type="InterPro" id="IPR002429">
    <property type="entry name" value="CcO_II-like_C"/>
</dbReference>
<dbReference type="InterPro" id="IPR001505">
    <property type="entry name" value="Copper_CuA"/>
</dbReference>
<evidence type="ECO:0000256" key="12">
    <source>
        <dbReference type="ARBA" id="ARBA00023128"/>
    </source>
</evidence>
<dbReference type="InterPro" id="IPR008972">
    <property type="entry name" value="Cupredoxin"/>
</dbReference>
<dbReference type="InterPro" id="IPR036257">
    <property type="entry name" value="Cyt_c_oxidase_su2_TM_sf"/>
</dbReference>
<dbReference type="CDD" id="cd13912">
    <property type="entry name" value="CcO_II_C"/>
    <property type="match status" value="1"/>
</dbReference>
<keyword evidence="7 15" id="KW-0479">Metal-binding</keyword>
<evidence type="ECO:0000259" key="17">
    <source>
        <dbReference type="PROSITE" id="PS50857"/>
    </source>
</evidence>
<feature type="transmembrane region" description="Helical" evidence="16">
    <location>
        <begin position="78"/>
        <end position="99"/>
    </location>
</feature>
<dbReference type="Pfam" id="PF00116">
    <property type="entry name" value="COX2"/>
    <property type="match status" value="1"/>
</dbReference>
<dbReference type="GO" id="GO:0005507">
    <property type="term" value="F:copper ion binding"/>
    <property type="evidence" value="ECO:0007669"/>
    <property type="project" value="InterPro"/>
</dbReference>
<dbReference type="InterPro" id="IPR034210">
    <property type="entry name" value="CcO_II_C"/>
</dbReference>
<dbReference type="GO" id="GO:0005743">
    <property type="term" value="C:mitochondrial inner membrane"/>
    <property type="evidence" value="ECO:0007669"/>
    <property type="project" value="UniProtKB-SubCell"/>
</dbReference>
<dbReference type="PROSITE" id="PS50999">
    <property type="entry name" value="COX2_TM"/>
    <property type="match status" value="1"/>
</dbReference>
<keyword evidence="8" id="KW-1278">Translocase</keyword>
<evidence type="ECO:0000256" key="6">
    <source>
        <dbReference type="ARBA" id="ARBA00022692"/>
    </source>
</evidence>
<evidence type="ECO:0000313" key="19">
    <source>
        <dbReference type="EMBL" id="ABB78009.1"/>
    </source>
</evidence>
<reference evidence="19" key="2">
    <citation type="journal article" date="2008" name="Gene">
        <title>The mitochondrial view of Blastocladiella emersonii.</title>
        <authorList>
            <person name="Tambor J.H."/>
            <person name="Ribichich K.F."/>
            <person name="Gomes S.L."/>
        </authorList>
    </citation>
    <scope>NUCLEOTIDE SEQUENCE</scope>
</reference>
<dbReference type="SUPFAM" id="SSF81464">
    <property type="entry name" value="Cytochrome c oxidase subunit II-like, transmembrane region"/>
    <property type="match status" value="1"/>
</dbReference>
<keyword evidence="9 15" id="KW-0249">Electron transport</keyword>
<name>B6A7R8_BLAEM</name>
<evidence type="ECO:0000256" key="1">
    <source>
        <dbReference type="ARBA" id="ARBA00004448"/>
    </source>
</evidence>
<keyword evidence="6 15" id="KW-0812">Transmembrane</keyword>
<dbReference type="Pfam" id="PF02790">
    <property type="entry name" value="COX2_TM"/>
    <property type="match status" value="1"/>
</dbReference>
<dbReference type="PRINTS" id="PR01166">
    <property type="entry name" value="CYCOXIDASEII"/>
</dbReference>
<dbReference type="PROSITE" id="PS00078">
    <property type="entry name" value="COX2"/>
    <property type="match status" value="1"/>
</dbReference>
<dbReference type="EMBL" id="DQ287690">
    <property type="protein sequence ID" value="ABB78009.1"/>
    <property type="molecule type" value="Genomic_DNA"/>
</dbReference>
<comment type="catalytic activity">
    <reaction evidence="14">
        <text>4 Fe(II)-[cytochrome c] + O2 + 8 H(+)(in) = 4 Fe(III)-[cytochrome c] + 2 H2O + 4 H(+)(out)</text>
        <dbReference type="Rhea" id="RHEA:11436"/>
        <dbReference type="Rhea" id="RHEA-COMP:10350"/>
        <dbReference type="Rhea" id="RHEA-COMP:14399"/>
        <dbReference type="ChEBI" id="CHEBI:15377"/>
        <dbReference type="ChEBI" id="CHEBI:15378"/>
        <dbReference type="ChEBI" id="CHEBI:15379"/>
        <dbReference type="ChEBI" id="CHEBI:29033"/>
        <dbReference type="ChEBI" id="CHEBI:29034"/>
        <dbReference type="EC" id="7.1.1.9"/>
    </reaction>
    <physiologicalReaction direction="left-to-right" evidence="14">
        <dbReference type="Rhea" id="RHEA:11437"/>
    </physiologicalReaction>
</comment>
<dbReference type="GO" id="GO:0006123">
    <property type="term" value="P:mitochondrial electron transport, cytochrome c to oxygen"/>
    <property type="evidence" value="ECO:0007669"/>
    <property type="project" value="UniProtKB-ARBA"/>
</dbReference>
<dbReference type="PROSITE" id="PS50857">
    <property type="entry name" value="COX2_CUA"/>
    <property type="match status" value="1"/>
</dbReference>
<dbReference type="AlphaFoldDB" id="B6A7R8"/>
<keyword evidence="11 15" id="KW-0186">Copper</keyword>
<dbReference type="Gene3D" id="1.10.287.90">
    <property type="match status" value="1"/>
</dbReference>
<comment type="function">
    <text evidence="15">Component of the cytochrome c oxidase, the last enzyme in the mitochondrial electron transport chain which drives oxidative phosphorylation. The respiratory chain contains 3 multisubunit complexes succinate dehydrogenase (complex II, CII), ubiquinol-cytochrome c oxidoreductase (cytochrome b-c1 complex, complex III, CIII) and cytochrome c oxidase (complex IV, CIV), that cooperate to transfer electrons derived from NADH and succinate to molecular oxygen, creating an electrochemical gradient over the inner membrane that drives transmembrane transport and the ATP synthase. Cytochrome c oxidase is the component of the respiratory chain that catalyzes the reduction of oxygen to water. Electrons originating from reduced cytochrome c in the intermembrane space (IMS) are transferred via the dinuclear copper A center (CU(A)) of subunit 2 and heme A of subunit 1 to the active site in subunit 1, a binuclear center (BNC) formed by heme A3 and copper B (CU(B)). The BNC reduces molecular oxygen to 2 water molecules using 4 electrons from cytochrome c in the IMS and 4 protons from the mitochondrial matrix.</text>
</comment>
<sequence length="248" mass="27861">MATNLFNIVFNDHPQPWQIGFQDGATTTFYGIVDLHDSIIFYLIIVLVGVTWVQSSVMFDSYGNSDKLIYKYNNHGTLVEIIWTITPALILVAIAFPSFKLLYLMDSVVDPAVTVKAIGIQWYWGVEYSDYEENIAFDSFMIPTDELEMGQFRLLEVDNRIVVPVDTRVRVVVTAADVIHSFAVPSLGIKVDAIPGRINQTSFLIDREGVFFGQCSELCGTAHGFMPIVIEAVSLDRYISWIDSQLNG</sequence>
<dbReference type="InterPro" id="IPR045187">
    <property type="entry name" value="CcO_II"/>
</dbReference>
<dbReference type="InterPro" id="IPR014222">
    <property type="entry name" value="Cyt_c_oxidase_su2"/>
</dbReference>
<keyword evidence="5 15" id="KW-0679">Respiratory chain</keyword>
<dbReference type="FunFam" id="1.10.287.90:FF:000004">
    <property type="entry name" value="Cytochrome c oxidase subunit 2"/>
    <property type="match status" value="1"/>
</dbReference>
<keyword evidence="13 15" id="KW-0472">Membrane</keyword>
<dbReference type="RefSeq" id="YP_002274316.1">
    <property type="nucleotide sequence ID" value="NC_011360.1"/>
</dbReference>
<feature type="transmembrane region" description="Helical" evidence="16">
    <location>
        <begin position="39"/>
        <end position="57"/>
    </location>
</feature>
<dbReference type="GO" id="GO:1902495">
    <property type="term" value="C:transmembrane transporter complex"/>
    <property type="evidence" value="ECO:0007669"/>
    <property type="project" value="UniProtKB-ARBA"/>
</dbReference>
<keyword evidence="4 15" id="KW-0813">Transport</keyword>
<evidence type="ECO:0000256" key="4">
    <source>
        <dbReference type="ARBA" id="ARBA00022448"/>
    </source>
</evidence>
<comment type="cofactor">
    <cofactor evidence="15">
        <name>Cu cation</name>
        <dbReference type="ChEBI" id="CHEBI:23378"/>
    </cofactor>
    <text evidence="15">Binds a copper A center.</text>
</comment>
<evidence type="ECO:0000256" key="11">
    <source>
        <dbReference type="ARBA" id="ARBA00023008"/>
    </source>
</evidence>
<dbReference type="Gene3D" id="2.60.40.420">
    <property type="entry name" value="Cupredoxins - blue copper proteins"/>
    <property type="match status" value="1"/>
</dbReference>
<geneLocation type="mitochondrion" evidence="19"/>
<protein>
    <recommendedName>
        <fullName evidence="3 15">Cytochrome c oxidase subunit 2</fullName>
    </recommendedName>
</protein>
<dbReference type="GO" id="GO:0016491">
    <property type="term" value="F:oxidoreductase activity"/>
    <property type="evidence" value="ECO:0007669"/>
    <property type="project" value="InterPro"/>
</dbReference>